<accession>R7T6C3</accession>
<evidence type="ECO:0000313" key="3">
    <source>
        <dbReference type="Proteomes" id="UP000014760"/>
    </source>
</evidence>
<gene>
    <name evidence="1" type="ORF">CAPTEDRAFT_198422</name>
</gene>
<name>R7T6C3_CAPTE</name>
<evidence type="ECO:0000313" key="2">
    <source>
        <dbReference type="EnsemblMetazoa" id="CapteP198422"/>
    </source>
</evidence>
<reference evidence="3" key="1">
    <citation type="submission" date="2012-12" db="EMBL/GenBank/DDBJ databases">
        <authorList>
            <person name="Hellsten U."/>
            <person name="Grimwood J."/>
            <person name="Chapman J.A."/>
            <person name="Shapiro H."/>
            <person name="Aerts A."/>
            <person name="Otillar R.P."/>
            <person name="Terry A.Y."/>
            <person name="Boore J.L."/>
            <person name="Simakov O."/>
            <person name="Marletaz F."/>
            <person name="Cho S.-J."/>
            <person name="Edsinger-Gonzales E."/>
            <person name="Havlak P."/>
            <person name="Kuo D.-H."/>
            <person name="Larsson T."/>
            <person name="Lv J."/>
            <person name="Arendt D."/>
            <person name="Savage R."/>
            <person name="Osoegawa K."/>
            <person name="de Jong P."/>
            <person name="Lindberg D.R."/>
            <person name="Seaver E.C."/>
            <person name="Weisblat D.A."/>
            <person name="Putnam N.H."/>
            <person name="Grigoriev I.V."/>
            <person name="Rokhsar D.S."/>
        </authorList>
    </citation>
    <scope>NUCLEOTIDE SEQUENCE</scope>
    <source>
        <strain evidence="3">I ESC-2004</strain>
    </source>
</reference>
<dbReference type="AlphaFoldDB" id="R7T6C3"/>
<evidence type="ECO:0000313" key="1">
    <source>
        <dbReference type="EMBL" id="ELT89099.1"/>
    </source>
</evidence>
<reference evidence="2" key="3">
    <citation type="submission" date="2015-06" db="UniProtKB">
        <authorList>
            <consortium name="EnsemblMetazoa"/>
        </authorList>
    </citation>
    <scope>IDENTIFICATION</scope>
</reference>
<sequence>MAVDIFPATLKIFENTMKMTSFENSLDAATTFDQLRSDITIAPKSPEGQKLIQKFFFLGKTVTTERTFNDMVKIAWRMVKEISQCPLRKMSLFFLSIGTLCTTSRTSEVWSGKIENWLGNQLTTGGKGCTGHGEEDVVDRIRRTIYNLSGMSNKKEGLKLLSEQFLRSYIKMSDTGHCSKEDATIILVQFKLRNDHRFGNVLLNGQIEALNKDTDLAVPTYLLPTSLHIIHLQEHADFSTKKENISYHRKPWIRLQCVRFQLKIPQ</sequence>
<dbReference type="EnsemblMetazoa" id="CapteT198422">
    <property type="protein sequence ID" value="CapteP198422"/>
    <property type="gene ID" value="CapteG198422"/>
</dbReference>
<keyword evidence="3" id="KW-1185">Reference proteome</keyword>
<proteinExistence type="predicted"/>
<organism evidence="1">
    <name type="scientific">Capitella teleta</name>
    <name type="common">Polychaete worm</name>
    <dbReference type="NCBI Taxonomy" id="283909"/>
    <lineage>
        <taxon>Eukaryota</taxon>
        <taxon>Metazoa</taxon>
        <taxon>Spiralia</taxon>
        <taxon>Lophotrochozoa</taxon>
        <taxon>Annelida</taxon>
        <taxon>Polychaeta</taxon>
        <taxon>Sedentaria</taxon>
        <taxon>Scolecida</taxon>
        <taxon>Capitellidae</taxon>
        <taxon>Capitella</taxon>
    </lineage>
</organism>
<protein>
    <submittedName>
        <fullName evidence="1 2">Uncharacterized protein</fullName>
    </submittedName>
</protein>
<dbReference type="EMBL" id="KB311528">
    <property type="protein sequence ID" value="ELT89099.1"/>
    <property type="molecule type" value="Genomic_DNA"/>
</dbReference>
<dbReference type="HOGENOM" id="CLU_1046787_0_0_1"/>
<dbReference type="Proteomes" id="UP000014760">
    <property type="component" value="Unassembled WGS sequence"/>
</dbReference>
<dbReference type="EMBL" id="AMQN01032949">
    <property type="status" value="NOT_ANNOTATED_CDS"/>
    <property type="molecule type" value="Genomic_DNA"/>
</dbReference>
<reference evidence="1 3" key="2">
    <citation type="journal article" date="2013" name="Nature">
        <title>Insights into bilaterian evolution from three spiralian genomes.</title>
        <authorList>
            <person name="Simakov O."/>
            <person name="Marletaz F."/>
            <person name="Cho S.J."/>
            <person name="Edsinger-Gonzales E."/>
            <person name="Havlak P."/>
            <person name="Hellsten U."/>
            <person name="Kuo D.H."/>
            <person name="Larsson T."/>
            <person name="Lv J."/>
            <person name="Arendt D."/>
            <person name="Savage R."/>
            <person name="Osoegawa K."/>
            <person name="de Jong P."/>
            <person name="Grimwood J."/>
            <person name="Chapman J.A."/>
            <person name="Shapiro H."/>
            <person name="Aerts A."/>
            <person name="Otillar R.P."/>
            <person name="Terry A.Y."/>
            <person name="Boore J.L."/>
            <person name="Grigoriev I.V."/>
            <person name="Lindberg D.R."/>
            <person name="Seaver E.C."/>
            <person name="Weisblat D.A."/>
            <person name="Putnam N.H."/>
            <person name="Rokhsar D.S."/>
        </authorList>
    </citation>
    <scope>NUCLEOTIDE SEQUENCE</scope>
    <source>
        <strain evidence="1 3">I ESC-2004</strain>
    </source>
</reference>
<dbReference type="EMBL" id="AMQN01032950">
    <property type="status" value="NOT_ANNOTATED_CDS"/>
    <property type="molecule type" value="Genomic_DNA"/>
</dbReference>
<dbReference type="OrthoDB" id="206335at2759"/>